<accession>A0A8H4QFG1</accession>
<keyword evidence="3" id="KW-1185">Reference proteome</keyword>
<comment type="caution">
    <text evidence="2">The sequence shown here is derived from an EMBL/GenBank/DDBJ whole genome shotgun (WGS) entry which is preliminary data.</text>
</comment>
<sequence>MQLLPGVWHPLYDDPIRPCGGLSVGGRYSKPVSPNNFTQAWAFLAADTPFRLDTTKPQSDSASTTEDVIHHGYPLRLNRSSEHTEYEEKKKAWSAKKLTRGEEAIGRDRENKSSKPPASKLYRVPTAPLSTPDNVLHSS</sequence>
<dbReference type="EMBL" id="JAACJL010000059">
    <property type="protein sequence ID" value="KAF4609903.1"/>
    <property type="molecule type" value="Genomic_DNA"/>
</dbReference>
<evidence type="ECO:0000313" key="2">
    <source>
        <dbReference type="EMBL" id="KAF4609903.1"/>
    </source>
</evidence>
<dbReference type="AlphaFoldDB" id="A0A8H4QFG1"/>
<feature type="compositionally biased region" description="Basic and acidic residues" evidence="1">
    <location>
        <begin position="99"/>
        <end position="113"/>
    </location>
</feature>
<gene>
    <name evidence="2" type="ORF">D9613_010221</name>
</gene>
<feature type="compositionally biased region" description="Polar residues" evidence="1">
    <location>
        <begin position="128"/>
        <end position="139"/>
    </location>
</feature>
<protein>
    <submittedName>
        <fullName evidence="2">Uncharacterized protein</fullName>
    </submittedName>
</protein>
<proteinExistence type="predicted"/>
<reference evidence="2 3" key="1">
    <citation type="submission" date="2019-12" db="EMBL/GenBank/DDBJ databases">
        <authorList>
            <person name="Floudas D."/>
            <person name="Bentzer J."/>
            <person name="Ahren D."/>
            <person name="Johansson T."/>
            <person name="Persson P."/>
            <person name="Tunlid A."/>
        </authorList>
    </citation>
    <scope>NUCLEOTIDE SEQUENCE [LARGE SCALE GENOMIC DNA]</scope>
    <source>
        <strain evidence="2 3">CBS 102.39</strain>
    </source>
</reference>
<name>A0A8H4QFG1_9AGAR</name>
<dbReference type="Proteomes" id="UP000521872">
    <property type="component" value="Unassembled WGS sequence"/>
</dbReference>
<evidence type="ECO:0000256" key="1">
    <source>
        <dbReference type="SAM" id="MobiDB-lite"/>
    </source>
</evidence>
<organism evidence="2 3">
    <name type="scientific">Agrocybe pediades</name>
    <dbReference type="NCBI Taxonomy" id="84607"/>
    <lineage>
        <taxon>Eukaryota</taxon>
        <taxon>Fungi</taxon>
        <taxon>Dikarya</taxon>
        <taxon>Basidiomycota</taxon>
        <taxon>Agaricomycotina</taxon>
        <taxon>Agaricomycetes</taxon>
        <taxon>Agaricomycetidae</taxon>
        <taxon>Agaricales</taxon>
        <taxon>Agaricineae</taxon>
        <taxon>Strophariaceae</taxon>
        <taxon>Agrocybe</taxon>
    </lineage>
</organism>
<feature type="compositionally biased region" description="Basic and acidic residues" evidence="1">
    <location>
        <begin position="79"/>
        <end position="91"/>
    </location>
</feature>
<feature type="region of interest" description="Disordered" evidence="1">
    <location>
        <begin position="79"/>
        <end position="139"/>
    </location>
</feature>
<evidence type="ECO:0000313" key="3">
    <source>
        <dbReference type="Proteomes" id="UP000521872"/>
    </source>
</evidence>